<proteinExistence type="predicted"/>
<sequence>MLALQRCKSECLSGGKIFVLNTSTISVEIAPRLTKHGENVKSNAVRALGSAEALPEIHDLWHNFLRASALDYQRISQKELTKCKTEDQKAAAKFIGVAELMKYSVRSMA</sequence>
<dbReference type="EMBL" id="RWGY01000007">
    <property type="protein sequence ID" value="TVU38218.1"/>
    <property type="molecule type" value="Genomic_DNA"/>
</dbReference>
<dbReference type="Gramene" id="TVU38218">
    <property type="protein sequence ID" value="TVU38218"/>
    <property type="gene ID" value="EJB05_11575"/>
</dbReference>
<organism evidence="1 2">
    <name type="scientific">Eragrostis curvula</name>
    <name type="common">weeping love grass</name>
    <dbReference type="NCBI Taxonomy" id="38414"/>
    <lineage>
        <taxon>Eukaryota</taxon>
        <taxon>Viridiplantae</taxon>
        <taxon>Streptophyta</taxon>
        <taxon>Embryophyta</taxon>
        <taxon>Tracheophyta</taxon>
        <taxon>Spermatophyta</taxon>
        <taxon>Magnoliopsida</taxon>
        <taxon>Liliopsida</taxon>
        <taxon>Poales</taxon>
        <taxon>Poaceae</taxon>
        <taxon>PACMAD clade</taxon>
        <taxon>Chloridoideae</taxon>
        <taxon>Eragrostideae</taxon>
        <taxon>Eragrostidinae</taxon>
        <taxon>Eragrostis</taxon>
    </lineage>
</organism>
<evidence type="ECO:0000313" key="2">
    <source>
        <dbReference type="Proteomes" id="UP000324897"/>
    </source>
</evidence>
<gene>
    <name evidence="1" type="ORF">EJB05_11575</name>
</gene>
<evidence type="ECO:0000313" key="1">
    <source>
        <dbReference type="EMBL" id="TVU38218.1"/>
    </source>
</evidence>
<accession>A0A5J9VQW9</accession>
<reference evidence="1 2" key="1">
    <citation type="journal article" date="2019" name="Sci. Rep.">
        <title>A high-quality genome of Eragrostis curvula grass provides insights into Poaceae evolution and supports new strategies to enhance forage quality.</title>
        <authorList>
            <person name="Carballo J."/>
            <person name="Santos B.A.C.M."/>
            <person name="Zappacosta D."/>
            <person name="Garbus I."/>
            <person name="Selva J.P."/>
            <person name="Gallo C.A."/>
            <person name="Diaz A."/>
            <person name="Albertini E."/>
            <person name="Caccamo M."/>
            <person name="Echenique V."/>
        </authorList>
    </citation>
    <scope>NUCLEOTIDE SEQUENCE [LARGE SCALE GENOMIC DNA]</scope>
    <source>
        <strain evidence="2">cv. Victoria</strain>
        <tissue evidence="1">Leaf</tissue>
    </source>
</reference>
<protein>
    <submittedName>
        <fullName evidence="1">Uncharacterized protein</fullName>
    </submittedName>
</protein>
<name>A0A5J9VQW9_9POAL</name>
<dbReference type="OrthoDB" id="422637at2759"/>
<feature type="non-terminal residue" evidence="1">
    <location>
        <position position="1"/>
    </location>
</feature>
<keyword evidence="2" id="KW-1185">Reference proteome</keyword>
<dbReference type="Proteomes" id="UP000324897">
    <property type="component" value="Chromosome 4"/>
</dbReference>
<comment type="caution">
    <text evidence="1">The sequence shown here is derived from an EMBL/GenBank/DDBJ whole genome shotgun (WGS) entry which is preliminary data.</text>
</comment>
<dbReference type="AlphaFoldDB" id="A0A5J9VQW9"/>